<sequence length="116" mass="12472">MWQYTAKLLVSATVIVIVSELAKRNSMVAALVAALPLTSLIAFVWLHVEGAESERIAALSGQIGWLVLPSLVLFILLPVLLRQGFGFWFSLASASLVTGLSYGGLLVLLRRLGVHA</sequence>
<dbReference type="EMBL" id="JADJEV010000001">
    <property type="protein sequence ID" value="MBK6971806.1"/>
    <property type="molecule type" value="Genomic_DNA"/>
</dbReference>
<evidence type="ECO:0000313" key="2">
    <source>
        <dbReference type="EMBL" id="MBK6971806.1"/>
    </source>
</evidence>
<dbReference type="NCBIfam" id="NF006749">
    <property type="entry name" value="PRK09272.1-2"/>
    <property type="match status" value="1"/>
</dbReference>
<organism evidence="2 3">
    <name type="scientific">Candidatus Methylophosphatis roskildensis</name>
    <dbReference type="NCBI Taxonomy" id="2899263"/>
    <lineage>
        <taxon>Bacteria</taxon>
        <taxon>Pseudomonadati</taxon>
        <taxon>Pseudomonadota</taxon>
        <taxon>Betaproteobacteria</taxon>
        <taxon>Nitrosomonadales</taxon>
        <taxon>Sterolibacteriaceae</taxon>
        <taxon>Candidatus Methylophosphatis</taxon>
    </lineage>
</organism>
<evidence type="ECO:0000313" key="3">
    <source>
        <dbReference type="Proteomes" id="UP000807785"/>
    </source>
</evidence>
<accession>A0A9D7DW18</accession>
<gene>
    <name evidence="2" type="ORF">IPH26_02180</name>
</gene>
<reference evidence="2" key="1">
    <citation type="submission" date="2020-10" db="EMBL/GenBank/DDBJ databases">
        <title>Connecting structure to function with the recovery of over 1000 high-quality activated sludge metagenome-assembled genomes encoding full-length rRNA genes using long-read sequencing.</title>
        <authorList>
            <person name="Singleton C.M."/>
            <person name="Petriglieri F."/>
            <person name="Kristensen J.M."/>
            <person name="Kirkegaard R.H."/>
            <person name="Michaelsen T.Y."/>
            <person name="Andersen M.H."/>
            <person name="Karst S.M."/>
            <person name="Dueholm M.S."/>
            <person name="Nielsen P.H."/>
            <person name="Albertsen M."/>
        </authorList>
    </citation>
    <scope>NUCLEOTIDE SEQUENCE</scope>
    <source>
        <strain evidence="2">Bjer_18-Q3-R1-45_BAT3C.347</strain>
    </source>
</reference>
<keyword evidence="1" id="KW-1133">Transmembrane helix</keyword>
<protein>
    <submittedName>
        <fullName evidence="2">DUF3147 family protein</fullName>
    </submittedName>
</protein>
<proteinExistence type="predicted"/>
<name>A0A9D7DW18_9PROT</name>
<dbReference type="Proteomes" id="UP000807785">
    <property type="component" value="Unassembled WGS sequence"/>
</dbReference>
<feature type="transmembrane region" description="Helical" evidence="1">
    <location>
        <begin position="87"/>
        <end position="109"/>
    </location>
</feature>
<feature type="transmembrane region" description="Helical" evidence="1">
    <location>
        <begin position="63"/>
        <end position="81"/>
    </location>
</feature>
<evidence type="ECO:0000256" key="1">
    <source>
        <dbReference type="SAM" id="Phobius"/>
    </source>
</evidence>
<comment type="caution">
    <text evidence="2">The sequence shown here is derived from an EMBL/GenBank/DDBJ whole genome shotgun (WGS) entry which is preliminary data.</text>
</comment>
<dbReference type="AlphaFoldDB" id="A0A9D7DW18"/>
<keyword evidence="1" id="KW-0472">Membrane</keyword>
<keyword evidence="1" id="KW-0812">Transmembrane</keyword>
<dbReference type="InterPro" id="IPR058117">
    <property type="entry name" value="BV97_02767-like"/>
</dbReference>
<feature type="transmembrane region" description="Helical" evidence="1">
    <location>
        <begin position="32"/>
        <end position="51"/>
    </location>
</feature>